<proteinExistence type="predicted"/>
<dbReference type="PIRSF" id="PIRSF033563">
    <property type="entry name" value="UCP033563"/>
    <property type="match status" value="1"/>
</dbReference>
<organism evidence="1 2">
    <name type="scientific">Thermosipho japonicus</name>
    <dbReference type="NCBI Taxonomy" id="90323"/>
    <lineage>
        <taxon>Bacteria</taxon>
        <taxon>Thermotogati</taxon>
        <taxon>Thermotogota</taxon>
        <taxon>Thermotogae</taxon>
        <taxon>Thermotogales</taxon>
        <taxon>Fervidobacteriaceae</taxon>
        <taxon>Thermosipho</taxon>
    </lineage>
</organism>
<dbReference type="Proteomes" id="UP000555828">
    <property type="component" value="Unassembled WGS sequence"/>
</dbReference>
<dbReference type="EMBL" id="JACHEX010000001">
    <property type="protein sequence ID" value="MBB6062061.1"/>
    <property type="molecule type" value="Genomic_DNA"/>
</dbReference>
<sequence length="412" mass="47558">MVVRPFRGLRPRKDMIDKVAAKPYDVVSTEEARKEAERNPYTFYKVTRPEINFDGEVNTHSDEVILKGKEVLENFQKEGVMILEDKPAIYVYKEEWKGYSQIGIYATFSTQEYREGKIKKHELTRKDKEDERARHVKLMQAHTGPVFLMYRSRPEIDQLIIKHTTKEPEYDYTDESGIHHTLWVVKDENEIKEIVDAFKSVDAFYIADGHHRAAAAARAAEELAKENPNHTGEEEYNFFLAVLFPHSQLHILDYNRVVKDLNGNSKEEFLKKVSEKFDIEDAPNSPFKPEKKHEFGMYLDGKWYKLTAKEGTFDKNDVVSSLDVAILQDNLLNPILGIENPRTDKRINFVGGIKGVEELQKLVDSGEYTVAFALYPTSIEELLQVADEGKIMPPKSTWFEPKLKSGIIVHLM</sequence>
<dbReference type="Pfam" id="PF06245">
    <property type="entry name" value="DUF1015"/>
    <property type="match status" value="1"/>
</dbReference>
<accession>A0A841GU16</accession>
<name>A0A841GU16_9BACT</name>
<comment type="caution">
    <text evidence="1">The sequence shown here is derived from an EMBL/GenBank/DDBJ whole genome shotgun (WGS) entry which is preliminary data.</text>
</comment>
<keyword evidence="2" id="KW-1185">Reference proteome</keyword>
<dbReference type="AlphaFoldDB" id="A0A841GU16"/>
<dbReference type="PANTHER" id="PTHR36454:SF1">
    <property type="entry name" value="DUF1015 DOMAIN-CONTAINING PROTEIN"/>
    <property type="match status" value="1"/>
</dbReference>
<evidence type="ECO:0000313" key="2">
    <source>
        <dbReference type="Proteomes" id="UP000555828"/>
    </source>
</evidence>
<dbReference type="PANTHER" id="PTHR36454">
    <property type="entry name" value="LMO2823 PROTEIN"/>
    <property type="match status" value="1"/>
</dbReference>
<dbReference type="InterPro" id="IPR008323">
    <property type="entry name" value="UCP033563"/>
</dbReference>
<gene>
    <name evidence="1" type="ORF">HNP65_000483</name>
</gene>
<reference evidence="1 2" key="1">
    <citation type="submission" date="2020-08" db="EMBL/GenBank/DDBJ databases">
        <title>Genomic Encyclopedia of Type Strains, Phase IV (KMG-IV): sequencing the most valuable type-strain genomes for metagenomic binning, comparative biology and taxonomic classification.</title>
        <authorList>
            <person name="Goeker M."/>
        </authorList>
    </citation>
    <scope>NUCLEOTIDE SEQUENCE [LARGE SCALE GENOMIC DNA]</scope>
    <source>
        <strain evidence="1 2">DSM 13481</strain>
    </source>
</reference>
<evidence type="ECO:0000313" key="1">
    <source>
        <dbReference type="EMBL" id="MBB6062061.1"/>
    </source>
</evidence>
<dbReference type="RefSeq" id="WP_184618790.1">
    <property type="nucleotide sequence ID" value="NZ_JACHEX010000001.1"/>
</dbReference>
<protein>
    <submittedName>
        <fullName evidence="1">Uncharacterized protein (DUF1015 family)</fullName>
    </submittedName>
</protein>